<evidence type="ECO:0000313" key="4">
    <source>
        <dbReference type="WBParaSite" id="ECPE_0000934701-mRNA-1"/>
    </source>
</evidence>
<dbReference type="PANTHER" id="PTHR21579">
    <property type="entry name" value="PROTEIN TINCAR"/>
    <property type="match status" value="1"/>
</dbReference>
<dbReference type="AlphaFoldDB" id="A0A183AQT4"/>
<dbReference type="InterPro" id="IPR053291">
    <property type="entry name" value="Ommatidial_diff-associated"/>
</dbReference>
<evidence type="ECO:0000256" key="1">
    <source>
        <dbReference type="SAM" id="Phobius"/>
    </source>
</evidence>
<name>A0A183AQT4_9TREM</name>
<sequence>MKTQTKSTNCDKLWRVWYGILVTVLHIFLVYVGINRYLAFKSQAFDAKFGGDWNQSGMNFTLAMLISALVFLCLFLFTCVTRTTNYANEGTQIGRDTDNLHLLTAVSQPWRNATTTLPLMTMGSGVSNTYSPGVAVNGGLVQRPGFTTASEDDRVSAMGGEDILPGANFDTWSGKSGPNPDVFQPTYPGPNGPRLLSSTPGTVGNPGSMEHLSVTRSTRILWHRLQRHFLPYTNMLHLAAAFCLILPIPIIHAQQIFHRALPIDVNFKCEMIYGRKIEDKCGTVNGGGGGGADAGGGGGGGAGGGADAGASGGSGGGGAGGGGGDDQYMMITSGCRAHSDAN</sequence>
<feature type="transmembrane region" description="Helical" evidence="1">
    <location>
        <begin position="229"/>
        <end position="251"/>
    </location>
</feature>
<feature type="transmembrane region" description="Helical" evidence="1">
    <location>
        <begin position="16"/>
        <end position="38"/>
    </location>
</feature>
<reference evidence="4" key="1">
    <citation type="submission" date="2016-06" db="UniProtKB">
        <authorList>
            <consortium name="WormBaseParasite"/>
        </authorList>
    </citation>
    <scope>IDENTIFICATION</scope>
</reference>
<keyword evidence="1" id="KW-1133">Transmembrane helix</keyword>
<keyword evidence="1" id="KW-0472">Membrane</keyword>
<keyword evidence="1" id="KW-0812">Transmembrane</keyword>
<organism evidence="4">
    <name type="scientific">Echinostoma caproni</name>
    <dbReference type="NCBI Taxonomy" id="27848"/>
    <lineage>
        <taxon>Eukaryota</taxon>
        <taxon>Metazoa</taxon>
        <taxon>Spiralia</taxon>
        <taxon>Lophotrochozoa</taxon>
        <taxon>Platyhelminthes</taxon>
        <taxon>Trematoda</taxon>
        <taxon>Digenea</taxon>
        <taxon>Plagiorchiida</taxon>
        <taxon>Echinostomata</taxon>
        <taxon>Echinostomatoidea</taxon>
        <taxon>Echinostomatidae</taxon>
        <taxon>Echinostoma</taxon>
    </lineage>
</organism>
<proteinExistence type="predicted"/>
<dbReference type="Proteomes" id="UP000272942">
    <property type="component" value="Unassembled WGS sequence"/>
</dbReference>
<accession>A0A183AQT4</accession>
<evidence type="ECO:0000313" key="2">
    <source>
        <dbReference type="EMBL" id="VDP85165.1"/>
    </source>
</evidence>
<dbReference type="WBParaSite" id="ECPE_0000934701-mRNA-1">
    <property type="protein sequence ID" value="ECPE_0000934701-mRNA-1"/>
    <property type="gene ID" value="ECPE_0000934701"/>
</dbReference>
<gene>
    <name evidence="2" type="ORF">ECPE_LOCUS9319</name>
</gene>
<dbReference type="OrthoDB" id="6256913at2759"/>
<keyword evidence="3" id="KW-1185">Reference proteome</keyword>
<dbReference type="EMBL" id="UZAN01047220">
    <property type="protein sequence ID" value="VDP85165.1"/>
    <property type="molecule type" value="Genomic_DNA"/>
</dbReference>
<reference evidence="2 3" key="2">
    <citation type="submission" date="2018-11" db="EMBL/GenBank/DDBJ databases">
        <authorList>
            <consortium name="Pathogen Informatics"/>
        </authorList>
    </citation>
    <scope>NUCLEOTIDE SEQUENCE [LARGE SCALE GENOMIC DNA]</scope>
    <source>
        <strain evidence="2 3">Egypt</strain>
    </source>
</reference>
<feature type="transmembrane region" description="Helical" evidence="1">
    <location>
        <begin position="58"/>
        <end position="77"/>
    </location>
</feature>
<dbReference type="PANTHER" id="PTHR21579:SF20">
    <property type="entry name" value="PROTEIN TINCAR"/>
    <property type="match status" value="1"/>
</dbReference>
<evidence type="ECO:0000313" key="3">
    <source>
        <dbReference type="Proteomes" id="UP000272942"/>
    </source>
</evidence>
<protein>
    <submittedName>
        <fullName evidence="4">Defect at low temperature protein 1</fullName>
    </submittedName>
</protein>